<feature type="chain" id="PRO_5046407254" description="Acid-shock protein" evidence="2">
    <location>
        <begin position="20"/>
        <end position="76"/>
    </location>
</feature>
<reference evidence="3" key="1">
    <citation type="submission" date="2022-04" db="EMBL/GenBank/DDBJ databases">
        <title>Hymenobacter sp. isolated from the air.</title>
        <authorList>
            <person name="Won M."/>
            <person name="Lee C.-M."/>
            <person name="Woen H.-Y."/>
            <person name="Kwon S.-W."/>
        </authorList>
    </citation>
    <scope>NUCLEOTIDE SEQUENCE</scope>
    <source>
        <strain evidence="3">5420S-77</strain>
    </source>
</reference>
<feature type="compositionally biased region" description="Basic and acidic residues" evidence="1">
    <location>
        <begin position="35"/>
        <end position="46"/>
    </location>
</feature>
<keyword evidence="4" id="KW-1185">Reference proteome</keyword>
<organism evidence="3 4">
    <name type="scientific">Hymenobacter volaticus</name>
    <dbReference type="NCBI Taxonomy" id="2932254"/>
    <lineage>
        <taxon>Bacteria</taxon>
        <taxon>Pseudomonadati</taxon>
        <taxon>Bacteroidota</taxon>
        <taxon>Cytophagia</taxon>
        <taxon>Cytophagales</taxon>
        <taxon>Hymenobacteraceae</taxon>
        <taxon>Hymenobacter</taxon>
    </lineage>
</organism>
<evidence type="ECO:0000256" key="2">
    <source>
        <dbReference type="SAM" id="SignalP"/>
    </source>
</evidence>
<evidence type="ECO:0008006" key="5">
    <source>
        <dbReference type="Google" id="ProtNLM"/>
    </source>
</evidence>
<name>A0ABY4G328_9BACT</name>
<feature type="compositionally biased region" description="Low complexity" evidence="1">
    <location>
        <begin position="47"/>
        <end position="62"/>
    </location>
</feature>
<keyword evidence="2" id="KW-0732">Signal</keyword>
<dbReference type="Proteomes" id="UP000830401">
    <property type="component" value="Chromosome"/>
</dbReference>
<dbReference type="RefSeq" id="WP_245119270.1">
    <property type="nucleotide sequence ID" value="NZ_CP095061.1"/>
</dbReference>
<feature type="compositionally biased region" description="Basic residues" evidence="1">
    <location>
        <begin position="66"/>
        <end position="76"/>
    </location>
</feature>
<protein>
    <recommendedName>
        <fullName evidence="5">Acid-shock protein</fullName>
    </recommendedName>
</protein>
<sequence>MKKVSLLLVAVACAATAFAQNEVKTTSKNEATGAKTEKKTETRENGTAKTTTMHKTGRTTAGEKVHKAHMKAKKAA</sequence>
<evidence type="ECO:0000313" key="4">
    <source>
        <dbReference type="Proteomes" id="UP000830401"/>
    </source>
</evidence>
<evidence type="ECO:0000256" key="1">
    <source>
        <dbReference type="SAM" id="MobiDB-lite"/>
    </source>
</evidence>
<proteinExistence type="predicted"/>
<evidence type="ECO:0000313" key="3">
    <source>
        <dbReference type="EMBL" id="UOQ65263.1"/>
    </source>
</evidence>
<dbReference type="EMBL" id="CP095061">
    <property type="protein sequence ID" value="UOQ65263.1"/>
    <property type="molecule type" value="Genomic_DNA"/>
</dbReference>
<feature type="region of interest" description="Disordered" evidence="1">
    <location>
        <begin position="23"/>
        <end position="76"/>
    </location>
</feature>
<feature type="signal peptide" evidence="2">
    <location>
        <begin position="1"/>
        <end position="19"/>
    </location>
</feature>
<gene>
    <name evidence="3" type="ORF">MUN86_17140</name>
</gene>
<accession>A0ABY4G328</accession>